<gene>
    <name evidence="1" type="ORF">MANES_05G085002v8</name>
</gene>
<dbReference type="Proteomes" id="UP000091857">
    <property type="component" value="Chromosome 5"/>
</dbReference>
<proteinExistence type="predicted"/>
<sequence>MERRSTGFLLMTISLPEEAHKAKSNPKGAREFIKEPSSSMSHRWELILIFLVGFSGHASSLVDGPVLFVRRHWC</sequence>
<keyword evidence="2" id="KW-1185">Reference proteome</keyword>
<name>A0ACB7HPT1_MANES</name>
<reference evidence="2" key="1">
    <citation type="journal article" date="2016" name="Nat. Biotechnol.">
        <title>Sequencing wild and cultivated cassava and related species reveals extensive interspecific hybridization and genetic diversity.</title>
        <authorList>
            <person name="Bredeson J.V."/>
            <person name="Lyons J.B."/>
            <person name="Prochnik S.E."/>
            <person name="Wu G.A."/>
            <person name="Ha C.M."/>
            <person name="Edsinger-Gonzales E."/>
            <person name="Grimwood J."/>
            <person name="Schmutz J."/>
            <person name="Rabbi I.Y."/>
            <person name="Egesi C."/>
            <person name="Nauluvula P."/>
            <person name="Lebot V."/>
            <person name="Ndunguru J."/>
            <person name="Mkamilo G."/>
            <person name="Bart R.S."/>
            <person name="Setter T.L."/>
            <person name="Gleadow R.M."/>
            <person name="Kulakow P."/>
            <person name="Ferguson M.E."/>
            <person name="Rounsley S."/>
            <person name="Rokhsar D.S."/>
        </authorList>
    </citation>
    <scope>NUCLEOTIDE SEQUENCE [LARGE SCALE GENOMIC DNA]</scope>
    <source>
        <strain evidence="2">cv. AM560-2</strain>
    </source>
</reference>
<organism evidence="1 2">
    <name type="scientific">Manihot esculenta</name>
    <name type="common">Cassava</name>
    <name type="synonym">Jatropha manihot</name>
    <dbReference type="NCBI Taxonomy" id="3983"/>
    <lineage>
        <taxon>Eukaryota</taxon>
        <taxon>Viridiplantae</taxon>
        <taxon>Streptophyta</taxon>
        <taxon>Embryophyta</taxon>
        <taxon>Tracheophyta</taxon>
        <taxon>Spermatophyta</taxon>
        <taxon>Magnoliopsida</taxon>
        <taxon>eudicotyledons</taxon>
        <taxon>Gunneridae</taxon>
        <taxon>Pentapetalae</taxon>
        <taxon>rosids</taxon>
        <taxon>fabids</taxon>
        <taxon>Malpighiales</taxon>
        <taxon>Euphorbiaceae</taxon>
        <taxon>Crotonoideae</taxon>
        <taxon>Manihoteae</taxon>
        <taxon>Manihot</taxon>
    </lineage>
</organism>
<protein>
    <submittedName>
        <fullName evidence="1">Uncharacterized protein</fullName>
    </submittedName>
</protein>
<dbReference type="EMBL" id="CM004391">
    <property type="protein sequence ID" value="KAG8653939.1"/>
    <property type="molecule type" value="Genomic_DNA"/>
</dbReference>
<accession>A0ACB7HPT1</accession>
<comment type="caution">
    <text evidence="1">The sequence shown here is derived from an EMBL/GenBank/DDBJ whole genome shotgun (WGS) entry which is preliminary data.</text>
</comment>
<evidence type="ECO:0000313" key="2">
    <source>
        <dbReference type="Proteomes" id="UP000091857"/>
    </source>
</evidence>
<evidence type="ECO:0000313" key="1">
    <source>
        <dbReference type="EMBL" id="KAG8653939.1"/>
    </source>
</evidence>